<dbReference type="Pfam" id="PF02841">
    <property type="entry name" value="GBP_C"/>
    <property type="match status" value="1"/>
</dbReference>
<feature type="region of interest" description="Disordered" evidence="6">
    <location>
        <begin position="1"/>
        <end position="36"/>
    </location>
</feature>
<dbReference type="EMBL" id="JAGYWB010000018">
    <property type="protein sequence ID" value="KAI0492605.1"/>
    <property type="molecule type" value="Genomic_DNA"/>
</dbReference>
<evidence type="ECO:0000313" key="9">
    <source>
        <dbReference type="Proteomes" id="UP000829196"/>
    </source>
</evidence>
<dbReference type="InterPro" id="IPR030386">
    <property type="entry name" value="G_GB1_RHD3_dom"/>
</dbReference>
<dbReference type="GO" id="GO:0005525">
    <property type="term" value="F:GTP binding"/>
    <property type="evidence" value="ECO:0007669"/>
    <property type="project" value="UniProtKB-KW"/>
</dbReference>
<comment type="caution">
    <text evidence="8">The sequence shown here is derived from an EMBL/GenBank/DDBJ whole genome shotgun (WGS) entry which is preliminary data.</text>
</comment>
<dbReference type="InterPro" id="IPR036543">
    <property type="entry name" value="Guanylate-bd_C_sf"/>
</dbReference>
<dbReference type="GO" id="GO:0003924">
    <property type="term" value="F:GTPase activity"/>
    <property type="evidence" value="ECO:0007669"/>
    <property type="project" value="InterPro"/>
</dbReference>
<protein>
    <recommendedName>
        <fullName evidence="7">GB1/RHD3-type G domain-containing protein</fullName>
    </recommendedName>
</protein>
<evidence type="ECO:0000256" key="1">
    <source>
        <dbReference type="ARBA" id="ARBA00022741"/>
    </source>
</evidence>
<dbReference type="InterPro" id="IPR015894">
    <property type="entry name" value="Guanylate-bd_N"/>
</dbReference>
<keyword evidence="1" id="KW-0547">Nucleotide-binding</keyword>
<feature type="coiled-coil region" evidence="5">
    <location>
        <begin position="647"/>
        <end position="906"/>
    </location>
</feature>
<feature type="region of interest" description="Disordered" evidence="6">
    <location>
        <begin position="944"/>
        <end position="977"/>
    </location>
</feature>
<evidence type="ECO:0000259" key="7">
    <source>
        <dbReference type="PROSITE" id="PS51715"/>
    </source>
</evidence>
<dbReference type="InterPro" id="IPR003191">
    <property type="entry name" value="Guanylate-bd/ATL_C"/>
</dbReference>
<keyword evidence="5" id="KW-0175">Coiled coil</keyword>
<reference evidence="8" key="1">
    <citation type="journal article" date="2022" name="Front. Genet.">
        <title>Chromosome-Scale Assembly of the Dendrobium nobile Genome Provides Insights Into the Molecular Mechanism of the Biosynthesis of the Medicinal Active Ingredient of Dendrobium.</title>
        <authorList>
            <person name="Xu Q."/>
            <person name="Niu S.-C."/>
            <person name="Li K.-L."/>
            <person name="Zheng P.-J."/>
            <person name="Zhang X.-J."/>
            <person name="Jia Y."/>
            <person name="Liu Y."/>
            <person name="Niu Y.-X."/>
            <person name="Yu L.-H."/>
            <person name="Chen D.-F."/>
            <person name="Zhang G.-Q."/>
        </authorList>
    </citation>
    <scope>NUCLEOTIDE SEQUENCE</scope>
    <source>
        <tissue evidence="8">Leaf</tissue>
    </source>
</reference>
<feature type="compositionally biased region" description="Polar residues" evidence="6">
    <location>
        <begin position="21"/>
        <end position="33"/>
    </location>
</feature>
<dbReference type="SUPFAM" id="SSF52540">
    <property type="entry name" value="P-loop containing nucleoside triphosphate hydrolases"/>
    <property type="match status" value="1"/>
</dbReference>
<keyword evidence="2" id="KW-0378">Hydrolase</keyword>
<dbReference type="AlphaFoldDB" id="A0A8T3AE74"/>
<dbReference type="CDD" id="cd01851">
    <property type="entry name" value="GBP"/>
    <property type="match status" value="1"/>
</dbReference>
<comment type="similarity">
    <text evidence="4">Belongs to the TRAFAC class dynamin-like GTPase superfamily. GB1/RHD3 GTPase family.</text>
</comment>
<dbReference type="Gene3D" id="1.20.1000.10">
    <property type="entry name" value="Guanylate-binding protein, C-terminal domain"/>
    <property type="match status" value="1"/>
</dbReference>
<evidence type="ECO:0000256" key="5">
    <source>
        <dbReference type="SAM" id="Coils"/>
    </source>
</evidence>
<evidence type="ECO:0000256" key="4">
    <source>
        <dbReference type="PROSITE-ProRule" id="PRU01052"/>
    </source>
</evidence>
<sequence length="1025" mass="115738">MMERLRFRGGSAAKEREVSTRSDTASPSSNLGTESVAVGPARPLRLVYCDDKGKFVMDPEAVAALQLVKGPIGVVSVCGRARQGKSFILNQLLGRSSGFQVSSTHRPCTKGLWMWSAPLKRTALDGTEYNLLLLDSEGIDAYDQTGTYSIQIFSLAVLLSSMFIYNQMGGIDEAALDRLSLVTQMTKHIRVRASGGRTTTSELGQFSPVFIWLLRDFYLDLVEDNRRITPRDYLELALRHVQGVGKDISAKNEIRESIRALFPDRDCFTLVRPLNNESDLQRLDQIPLDRLRPEFRSSLDALTEFVFERTRPKQIGATVMTGPILAGITQSFLDAINKGAVPTISSSWQSVEEAECRRAYDSATEIYKSSFDRTKPAEEAILREAHEVAMQKALSAFNSDAVGVGLARLNYEKLLHNFFKKTFEVLDGLVNDYESSTHGTGKLEMLVSFILKSLKGQILDLHNKQLYEIKSEMNALKLRCSSSDDKLELLKKQLEANEKHRADYLKRYEDAVNDKKRFADDYSVNIANWRSKCSTLEERCSSITKSLELAKSESSGWKTKYEHILSEQKAVEEKLKFQTSALESRNSAVEGRLAALREQSNAAQEEAKEWKRKYEFSLGEAKTARERTALTLEQSSKKAQQREDALRTELSGRIAEKDEEIRKLTAKIDHTELHARSLISQLEVAESRVKSHELENSALKEEINDLIDRLDSFKASSQSHEKELKILEQEKNHLQEKYLSECKKSDAAENRCNNAESEAKKAIEVADIARLEAAAAQKEKSEAQRLAMERLTLIERSQRQIEGLERERSKLMEDVKRLHSSEIEAILKADQLETGLQERDKELEELLSKNNEQRSTTVQVLESLLATERAALAEANNRAEALSVQLQATQSKLDLLQQELTSIRLNETAHDSKLRTGQGKRSRIEYHQPVTESVHDMELDGEIHGNEKKRSKSTTSPLKLNQTEDGGSVYKAGDQETDSEDYTKFTVIKLKQELTKHGYGAELLQLKNPNKKDILALYSKNVLKK</sequence>
<keyword evidence="3" id="KW-0342">GTP-binding</keyword>
<evidence type="ECO:0000313" key="8">
    <source>
        <dbReference type="EMBL" id="KAI0492605.1"/>
    </source>
</evidence>
<dbReference type="SUPFAM" id="SSF48340">
    <property type="entry name" value="Interferon-induced guanylate-binding protein 1 (GBP1), C-terminal domain"/>
    <property type="match status" value="1"/>
</dbReference>
<dbReference type="FunFam" id="3.40.50.300:FF:000723">
    <property type="entry name" value="Guanylate-binding family protein"/>
    <property type="match status" value="1"/>
</dbReference>
<name>A0A8T3AE74_DENNO</name>
<feature type="domain" description="GB1/RHD3-type G" evidence="7">
    <location>
        <begin position="69"/>
        <end position="311"/>
    </location>
</feature>
<accession>A0A8T3AE74</accession>
<evidence type="ECO:0000256" key="2">
    <source>
        <dbReference type="ARBA" id="ARBA00022801"/>
    </source>
</evidence>
<dbReference type="OrthoDB" id="2135133at2759"/>
<proteinExistence type="inferred from homology"/>
<feature type="coiled-coil region" evidence="5">
    <location>
        <begin position="586"/>
        <end position="613"/>
    </location>
</feature>
<gene>
    <name evidence="8" type="ORF">KFK09_026881</name>
</gene>
<keyword evidence="9" id="KW-1185">Reference proteome</keyword>
<dbReference type="InterPro" id="IPR027417">
    <property type="entry name" value="P-loop_NTPase"/>
</dbReference>
<dbReference type="Proteomes" id="UP000829196">
    <property type="component" value="Unassembled WGS sequence"/>
</dbReference>
<dbReference type="Pfam" id="PF02263">
    <property type="entry name" value="GBP"/>
    <property type="match status" value="1"/>
</dbReference>
<dbReference type="PANTHER" id="PTHR10751">
    <property type="entry name" value="GUANYLATE BINDING PROTEIN"/>
    <property type="match status" value="1"/>
</dbReference>
<organism evidence="8 9">
    <name type="scientific">Dendrobium nobile</name>
    <name type="common">Orchid</name>
    <dbReference type="NCBI Taxonomy" id="94219"/>
    <lineage>
        <taxon>Eukaryota</taxon>
        <taxon>Viridiplantae</taxon>
        <taxon>Streptophyta</taxon>
        <taxon>Embryophyta</taxon>
        <taxon>Tracheophyta</taxon>
        <taxon>Spermatophyta</taxon>
        <taxon>Magnoliopsida</taxon>
        <taxon>Liliopsida</taxon>
        <taxon>Asparagales</taxon>
        <taxon>Orchidaceae</taxon>
        <taxon>Epidendroideae</taxon>
        <taxon>Malaxideae</taxon>
        <taxon>Dendrobiinae</taxon>
        <taxon>Dendrobium</taxon>
    </lineage>
</organism>
<feature type="compositionally biased region" description="Polar residues" evidence="6">
    <location>
        <begin position="953"/>
        <end position="965"/>
    </location>
</feature>
<evidence type="ECO:0000256" key="3">
    <source>
        <dbReference type="ARBA" id="ARBA00023134"/>
    </source>
</evidence>
<dbReference type="SMR" id="A0A8T3AE74"/>
<dbReference type="PROSITE" id="PS51715">
    <property type="entry name" value="G_GB1_RHD3"/>
    <property type="match status" value="1"/>
</dbReference>
<dbReference type="Gene3D" id="3.40.50.300">
    <property type="entry name" value="P-loop containing nucleotide triphosphate hydrolases"/>
    <property type="match status" value="1"/>
</dbReference>
<evidence type="ECO:0000256" key="6">
    <source>
        <dbReference type="SAM" id="MobiDB-lite"/>
    </source>
</evidence>